<accession>A0A7T2GJI0</accession>
<dbReference type="InterPro" id="IPR000595">
    <property type="entry name" value="cNMP-bd_dom"/>
</dbReference>
<protein>
    <submittedName>
        <fullName evidence="5">Crp/Fnr family transcriptional regulator</fullName>
    </submittedName>
</protein>
<evidence type="ECO:0000256" key="3">
    <source>
        <dbReference type="ARBA" id="ARBA00023163"/>
    </source>
</evidence>
<name>A0A7T2GJI0_9SPHN</name>
<reference evidence="5 6" key="1">
    <citation type="submission" date="2020-11" db="EMBL/GenBank/DDBJ databases">
        <title>Genome seq and assembly of Sphingosinicella sp.</title>
        <authorList>
            <person name="Chhetri G."/>
        </authorList>
    </citation>
    <scope>NUCLEOTIDE SEQUENCE [LARGE SCALE GENOMIC DNA]</scope>
    <source>
        <strain evidence="5 6">UDD2</strain>
    </source>
</reference>
<evidence type="ECO:0000313" key="6">
    <source>
        <dbReference type="Proteomes" id="UP000594873"/>
    </source>
</evidence>
<dbReference type="Proteomes" id="UP000594873">
    <property type="component" value="Chromosome"/>
</dbReference>
<dbReference type="KEGG" id="sflv:IC614_12175"/>
<evidence type="ECO:0000256" key="1">
    <source>
        <dbReference type="ARBA" id="ARBA00023015"/>
    </source>
</evidence>
<keyword evidence="1" id="KW-0805">Transcription regulation</keyword>
<evidence type="ECO:0000313" key="5">
    <source>
        <dbReference type="EMBL" id="QPQ55036.1"/>
    </source>
</evidence>
<evidence type="ECO:0000256" key="2">
    <source>
        <dbReference type="ARBA" id="ARBA00023125"/>
    </source>
</evidence>
<keyword evidence="6" id="KW-1185">Reference proteome</keyword>
<dbReference type="InterPro" id="IPR012318">
    <property type="entry name" value="HTH_CRP"/>
</dbReference>
<evidence type="ECO:0000259" key="4">
    <source>
        <dbReference type="PROSITE" id="PS50042"/>
    </source>
</evidence>
<dbReference type="InterPro" id="IPR036390">
    <property type="entry name" value="WH_DNA-bd_sf"/>
</dbReference>
<keyword evidence="2" id="KW-0238">DNA-binding</keyword>
<dbReference type="Gene3D" id="1.10.10.10">
    <property type="entry name" value="Winged helix-like DNA-binding domain superfamily/Winged helix DNA-binding domain"/>
    <property type="match status" value="1"/>
</dbReference>
<dbReference type="RefSeq" id="WP_200971712.1">
    <property type="nucleotide sequence ID" value="NZ_CP065592.1"/>
</dbReference>
<dbReference type="AlphaFoldDB" id="A0A7T2GJI0"/>
<sequence length="241" mass="26591">MPFPSQSFTRNRLLSSLSPEDFLLLQPQLERVQLQLRDPLVTAGQAIKHIHFLEGGIGSVVTERDGNEVETGLFGREGMSGATTLLGSDTTPLRSYMQIGGATSLRIPHASLQTALGQSETLHVHMLRYLQTFALQVARTAMSNALGTLPERLARWLLMCHDRVDGDEIALTHEFMAMMLAVRRAGVTVTLHALESSGAIRARRNLVIIRDRTQLEDIAGESYGMAEAEYRHLIGPFGKSQ</sequence>
<feature type="domain" description="Cyclic nucleotide-binding" evidence="4">
    <location>
        <begin position="13"/>
        <end position="92"/>
    </location>
</feature>
<proteinExistence type="predicted"/>
<dbReference type="SUPFAM" id="SSF46785">
    <property type="entry name" value="Winged helix' DNA-binding domain"/>
    <property type="match status" value="1"/>
</dbReference>
<dbReference type="GO" id="GO:0003677">
    <property type="term" value="F:DNA binding"/>
    <property type="evidence" value="ECO:0007669"/>
    <property type="project" value="UniProtKB-KW"/>
</dbReference>
<dbReference type="Pfam" id="PF13545">
    <property type="entry name" value="HTH_Crp_2"/>
    <property type="match status" value="1"/>
</dbReference>
<dbReference type="InterPro" id="IPR018490">
    <property type="entry name" value="cNMP-bd_dom_sf"/>
</dbReference>
<dbReference type="InterPro" id="IPR036388">
    <property type="entry name" value="WH-like_DNA-bd_sf"/>
</dbReference>
<dbReference type="GO" id="GO:0006355">
    <property type="term" value="P:regulation of DNA-templated transcription"/>
    <property type="evidence" value="ECO:0007669"/>
    <property type="project" value="InterPro"/>
</dbReference>
<dbReference type="Gene3D" id="2.60.120.10">
    <property type="entry name" value="Jelly Rolls"/>
    <property type="match status" value="1"/>
</dbReference>
<dbReference type="InterPro" id="IPR014710">
    <property type="entry name" value="RmlC-like_jellyroll"/>
</dbReference>
<dbReference type="SUPFAM" id="SSF51206">
    <property type="entry name" value="cAMP-binding domain-like"/>
    <property type="match status" value="1"/>
</dbReference>
<dbReference type="EMBL" id="CP065592">
    <property type="protein sequence ID" value="QPQ55036.1"/>
    <property type="molecule type" value="Genomic_DNA"/>
</dbReference>
<organism evidence="5 6">
    <name type="scientific">Allosphingosinicella flava</name>
    <dbReference type="NCBI Taxonomy" id="2771430"/>
    <lineage>
        <taxon>Bacteria</taxon>
        <taxon>Pseudomonadati</taxon>
        <taxon>Pseudomonadota</taxon>
        <taxon>Alphaproteobacteria</taxon>
        <taxon>Sphingomonadales</taxon>
        <taxon>Sphingomonadaceae</taxon>
        <taxon>Allosphingosinicella</taxon>
    </lineage>
</organism>
<keyword evidence="3" id="KW-0804">Transcription</keyword>
<gene>
    <name evidence="5" type="ORF">IC614_12175</name>
</gene>
<dbReference type="PROSITE" id="PS50042">
    <property type="entry name" value="CNMP_BINDING_3"/>
    <property type="match status" value="1"/>
</dbReference>